<evidence type="ECO:0000313" key="3">
    <source>
        <dbReference type="Proteomes" id="UP000000852"/>
    </source>
</evidence>
<dbReference type="AlphaFoldDB" id="C6Y3K1"/>
<name>C6Y3K1_PEDHD</name>
<dbReference type="Proteomes" id="UP000000852">
    <property type="component" value="Chromosome"/>
</dbReference>
<dbReference type="OrthoDB" id="680331at2"/>
<organism evidence="2 3">
    <name type="scientific">Pedobacter heparinus (strain ATCC 13125 / DSM 2366 / CIP 104194 / JCM 7457 / NBRC 12017 / NCIMB 9290 / NRRL B-14731 / HIM 762-3)</name>
    <dbReference type="NCBI Taxonomy" id="485917"/>
    <lineage>
        <taxon>Bacteria</taxon>
        <taxon>Pseudomonadati</taxon>
        <taxon>Bacteroidota</taxon>
        <taxon>Sphingobacteriia</taxon>
        <taxon>Sphingobacteriales</taxon>
        <taxon>Sphingobacteriaceae</taxon>
        <taxon>Pedobacter</taxon>
    </lineage>
</organism>
<keyword evidence="1" id="KW-0732">Signal</keyword>
<dbReference type="HOGENOM" id="CLU_044440_1_0_10"/>
<gene>
    <name evidence="2" type="ordered locus">Phep_1061</name>
</gene>
<proteinExistence type="predicted"/>
<feature type="chain" id="PRO_5002973639" description="Cell wall surface anchor family protein" evidence="1">
    <location>
        <begin position="29"/>
        <end position="301"/>
    </location>
</feature>
<dbReference type="RefSeq" id="WP_012781224.1">
    <property type="nucleotide sequence ID" value="NC_013061.1"/>
</dbReference>
<dbReference type="eggNOG" id="COG1044">
    <property type="taxonomic scope" value="Bacteria"/>
</dbReference>
<evidence type="ECO:0008006" key="4">
    <source>
        <dbReference type="Google" id="ProtNLM"/>
    </source>
</evidence>
<feature type="signal peptide" evidence="1">
    <location>
        <begin position="1"/>
        <end position="28"/>
    </location>
</feature>
<protein>
    <recommendedName>
        <fullName evidence="4">Cell wall surface anchor family protein</fullName>
    </recommendedName>
</protein>
<accession>C6Y3K1</accession>
<keyword evidence="3" id="KW-1185">Reference proteome</keyword>
<dbReference type="KEGG" id="phe:Phep_1061"/>
<evidence type="ECO:0000313" key="2">
    <source>
        <dbReference type="EMBL" id="ACU03280.1"/>
    </source>
</evidence>
<sequence length="301" mass="33153">MLRKLNTDNMRRYLLMGMLTTIVYSSFAQTNTFPTSGNVGIGTLTPTGNLEVIGSTNYNWVTTIVNNGVTNAHGLYVNINSSSNGVPFRVDKGSSPLFEVTNSGMVNISGVTSLRSSVPTDGYLTINPGGPTTQGYINWWKPGNTRVAYMGYNDGSSYNNLGLTLEGANFIVNGGNVGIGTTDPNGYKLAVNGKIRTQEIKVENANWPDYVFMKDYELPTLQQTEQHIKEKGHLPGIPSAEEVKANGIDLGEMNAKLLQKIEELTLYLLEQNKRLNDQQKMLVNQQLEIQGLKKQNNENHK</sequence>
<dbReference type="STRING" id="485917.Phep_1061"/>
<dbReference type="EMBL" id="CP001681">
    <property type="protein sequence ID" value="ACU03280.1"/>
    <property type="molecule type" value="Genomic_DNA"/>
</dbReference>
<evidence type="ECO:0000256" key="1">
    <source>
        <dbReference type="SAM" id="SignalP"/>
    </source>
</evidence>
<reference evidence="2 3" key="1">
    <citation type="journal article" date="2009" name="Stand. Genomic Sci.">
        <title>Complete genome sequence of Pedobacter heparinus type strain (HIM 762-3).</title>
        <authorList>
            <person name="Han C."/>
            <person name="Spring S."/>
            <person name="Lapidus A."/>
            <person name="Del Rio T.G."/>
            <person name="Tice H."/>
            <person name="Copeland A."/>
            <person name="Cheng J.F."/>
            <person name="Lucas S."/>
            <person name="Chen F."/>
            <person name="Nolan M."/>
            <person name="Bruce D."/>
            <person name="Goodwin L."/>
            <person name="Pitluck S."/>
            <person name="Ivanova N."/>
            <person name="Mavromatis K."/>
            <person name="Mikhailova N."/>
            <person name="Pati A."/>
            <person name="Chen A."/>
            <person name="Palaniappan K."/>
            <person name="Land M."/>
            <person name="Hauser L."/>
            <person name="Chang Y.J."/>
            <person name="Jeffries C.C."/>
            <person name="Saunders E."/>
            <person name="Chertkov O."/>
            <person name="Brettin T."/>
            <person name="Goker M."/>
            <person name="Rohde M."/>
            <person name="Bristow J."/>
            <person name="Eisen J.A."/>
            <person name="Markowitz V."/>
            <person name="Hugenholtz P."/>
            <person name="Kyrpides N.C."/>
            <person name="Klenk H.P."/>
            <person name="Detter J.C."/>
        </authorList>
    </citation>
    <scope>NUCLEOTIDE SEQUENCE [LARGE SCALE GENOMIC DNA]</scope>
    <source>
        <strain evidence="3">ATCC 13125 / DSM 2366 / CIP 104194 / JCM 7457 / NBRC 12017 / NCIMB 9290 / NRRL B-14731 / HIM 762-3</strain>
    </source>
</reference>